<dbReference type="RefSeq" id="WP_239166269.1">
    <property type="nucleotide sequence ID" value="NZ_BOMO01000042.1"/>
</dbReference>
<sequence length="72" mass="8038">MDLSDVRIMGTAEIAALLNVTPARVSQIADSRKLDFPRPRWEIKAGRVWLAQDVEAWVAEHRPALAEEPEGS</sequence>
<gene>
    <name evidence="1" type="ORF">CLV67_103444</name>
</gene>
<accession>A0A2T0KJJ0</accession>
<name>A0A2T0KJJ0_9ACTN</name>
<protein>
    <recommendedName>
        <fullName evidence="3">AlpA family transcriptional regulator</fullName>
    </recommendedName>
</protein>
<proteinExistence type="predicted"/>
<organism evidence="1 2">
    <name type="scientific">Actinoplanes italicus</name>
    <dbReference type="NCBI Taxonomy" id="113567"/>
    <lineage>
        <taxon>Bacteria</taxon>
        <taxon>Bacillati</taxon>
        <taxon>Actinomycetota</taxon>
        <taxon>Actinomycetes</taxon>
        <taxon>Micromonosporales</taxon>
        <taxon>Micromonosporaceae</taxon>
        <taxon>Actinoplanes</taxon>
    </lineage>
</organism>
<dbReference type="Proteomes" id="UP000239415">
    <property type="component" value="Unassembled WGS sequence"/>
</dbReference>
<evidence type="ECO:0008006" key="3">
    <source>
        <dbReference type="Google" id="ProtNLM"/>
    </source>
</evidence>
<evidence type="ECO:0000313" key="2">
    <source>
        <dbReference type="Proteomes" id="UP000239415"/>
    </source>
</evidence>
<keyword evidence="2" id="KW-1185">Reference proteome</keyword>
<dbReference type="EMBL" id="PVMZ01000003">
    <property type="protein sequence ID" value="PRX23695.1"/>
    <property type="molecule type" value="Genomic_DNA"/>
</dbReference>
<comment type="caution">
    <text evidence="1">The sequence shown here is derived from an EMBL/GenBank/DDBJ whole genome shotgun (WGS) entry which is preliminary data.</text>
</comment>
<evidence type="ECO:0000313" key="1">
    <source>
        <dbReference type="EMBL" id="PRX23695.1"/>
    </source>
</evidence>
<dbReference type="AlphaFoldDB" id="A0A2T0KJJ0"/>
<reference evidence="1 2" key="1">
    <citation type="submission" date="2018-03" db="EMBL/GenBank/DDBJ databases">
        <title>Genomic Encyclopedia of Archaeal and Bacterial Type Strains, Phase II (KMG-II): from individual species to whole genera.</title>
        <authorList>
            <person name="Goeker M."/>
        </authorList>
    </citation>
    <scope>NUCLEOTIDE SEQUENCE [LARGE SCALE GENOMIC DNA]</scope>
    <source>
        <strain evidence="1 2">DSM 43146</strain>
    </source>
</reference>